<evidence type="ECO:0000256" key="1">
    <source>
        <dbReference type="SAM" id="MobiDB-lite"/>
    </source>
</evidence>
<dbReference type="AlphaFoldDB" id="A0A0F4YVA8"/>
<feature type="region of interest" description="Disordered" evidence="1">
    <location>
        <begin position="46"/>
        <end position="76"/>
    </location>
</feature>
<name>A0A0F4YVA8_RASE3</name>
<dbReference type="GeneID" id="25316187"/>
<evidence type="ECO:0000313" key="2">
    <source>
        <dbReference type="EMBL" id="KKA22154.1"/>
    </source>
</evidence>
<proteinExistence type="predicted"/>
<reference evidence="2 3" key="1">
    <citation type="submission" date="2015-04" db="EMBL/GenBank/DDBJ databases">
        <authorList>
            <person name="Heijne W.H."/>
            <person name="Fedorova N.D."/>
            <person name="Nierman W.C."/>
            <person name="Vollebregt A.W."/>
            <person name="Zhao Z."/>
            <person name="Wu L."/>
            <person name="Kumar M."/>
            <person name="Stam H."/>
            <person name="van den Berg M.A."/>
            <person name="Pel H.J."/>
        </authorList>
    </citation>
    <scope>NUCLEOTIDE SEQUENCE [LARGE SCALE GENOMIC DNA]</scope>
    <source>
        <strain evidence="2 3">CBS 393.64</strain>
    </source>
</reference>
<feature type="compositionally biased region" description="Basic and acidic residues" evidence="1">
    <location>
        <begin position="63"/>
        <end position="72"/>
    </location>
</feature>
<gene>
    <name evidence="2" type="ORF">T310_3838</name>
</gene>
<accession>A0A0F4YVA8</accession>
<sequence>MAIFGQTLNGTETIRHTTTDHPLVKFSAATYACPSRCEDSYRDLTSTSRGVGRNFPATGTEGLHNHGEKRQALETSCSASTGLKRYLESPKDIRPTA</sequence>
<dbReference type="RefSeq" id="XP_013328766.1">
    <property type="nucleotide sequence ID" value="XM_013473312.1"/>
</dbReference>
<dbReference type="EMBL" id="LASV01000156">
    <property type="protein sequence ID" value="KKA22154.1"/>
    <property type="molecule type" value="Genomic_DNA"/>
</dbReference>
<dbReference type="Proteomes" id="UP000053958">
    <property type="component" value="Unassembled WGS sequence"/>
</dbReference>
<keyword evidence="3" id="KW-1185">Reference proteome</keyword>
<organism evidence="2 3">
    <name type="scientific">Rasamsonia emersonii (strain ATCC 16479 / CBS 393.64 / IMI 116815)</name>
    <dbReference type="NCBI Taxonomy" id="1408163"/>
    <lineage>
        <taxon>Eukaryota</taxon>
        <taxon>Fungi</taxon>
        <taxon>Dikarya</taxon>
        <taxon>Ascomycota</taxon>
        <taxon>Pezizomycotina</taxon>
        <taxon>Eurotiomycetes</taxon>
        <taxon>Eurotiomycetidae</taxon>
        <taxon>Eurotiales</taxon>
        <taxon>Trichocomaceae</taxon>
        <taxon>Rasamsonia</taxon>
    </lineage>
</organism>
<evidence type="ECO:0000313" key="3">
    <source>
        <dbReference type="Proteomes" id="UP000053958"/>
    </source>
</evidence>
<protein>
    <submittedName>
        <fullName evidence="2">Uncharacterized protein</fullName>
    </submittedName>
</protein>
<comment type="caution">
    <text evidence="2">The sequence shown here is derived from an EMBL/GenBank/DDBJ whole genome shotgun (WGS) entry which is preliminary data.</text>
</comment>